<reference evidence="2 3" key="1">
    <citation type="submission" date="2019-09" db="EMBL/GenBank/DDBJ databases">
        <title>Genome sequencing of strain KACC 19322.</title>
        <authorList>
            <person name="Heo J."/>
            <person name="Kim S.-J."/>
            <person name="Kim J.-S."/>
            <person name="Hong S.-B."/>
            <person name="Kwon S.-W."/>
        </authorList>
    </citation>
    <scope>NUCLEOTIDE SEQUENCE [LARGE SCALE GENOMIC DNA]</scope>
    <source>
        <strain evidence="2 3">KACC 19322</strain>
    </source>
</reference>
<keyword evidence="1" id="KW-0812">Transmembrane</keyword>
<gene>
    <name evidence="2" type="ORF">FLP23_03850</name>
</gene>
<organism evidence="2 3">
    <name type="scientific">Protaetiibacter larvae</name>
    <dbReference type="NCBI Taxonomy" id="2592654"/>
    <lineage>
        <taxon>Bacteria</taxon>
        <taxon>Bacillati</taxon>
        <taxon>Actinomycetota</taxon>
        <taxon>Actinomycetes</taxon>
        <taxon>Micrococcales</taxon>
        <taxon>Microbacteriaceae</taxon>
        <taxon>Protaetiibacter</taxon>
    </lineage>
</organism>
<protein>
    <submittedName>
        <fullName evidence="2">Uncharacterized protein</fullName>
    </submittedName>
</protein>
<evidence type="ECO:0000313" key="3">
    <source>
        <dbReference type="Proteomes" id="UP000322159"/>
    </source>
</evidence>
<dbReference type="RefSeq" id="WP_149324649.1">
    <property type="nucleotide sequence ID" value="NZ_CP043504.1"/>
</dbReference>
<evidence type="ECO:0000313" key="2">
    <source>
        <dbReference type="EMBL" id="QEO09219.1"/>
    </source>
</evidence>
<feature type="transmembrane region" description="Helical" evidence="1">
    <location>
        <begin position="47"/>
        <end position="68"/>
    </location>
</feature>
<name>A0A5C1Y7B1_9MICO</name>
<sequence>MSERTPHPERVVGVFVAVSWAAVVFAVFGVLAVLLDRDPVDHPVGPLYGVAAIGVSVVVVYLGIVLTVPARRPWLGAITTAAGVYLAIVGLAALVDLSLAVAQAGSPFAAVAAVLAAAPPIVCWAVLHPARRARPGRAPR</sequence>
<dbReference type="EMBL" id="CP043504">
    <property type="protein sequence ID" value="QEO09219.1"/>
    <property type="molecule type" value="Genomic_DNA"/>
</dbReference>
<dbReference type="AlphaFoldDB" id="A0A5C1Y7B1"/>
<keyword evidence="3" id="KW-1185">Reference proteome</keyword>
<feature type="transmembrane region" description="Helical" evidence="1">
    <location>
        <begin position="107"/>
        <end position="127"/>
    </location>
</feature>
<keyword evidence="1" id="KW-0472">Membrane</keyword>
<feature type="transmembrane region" description="Helical" evidence="1">
    <location>
        <begin position="75"/>
        <end position="95"/>
    </location>
</feature>
<keyword evidence="1" id="KW-1133">Transmembrane helix</keyword>
<accession>A0A5C1Y7B1</accession>
<proteinExistence type="predicted"/>
<dbReference type="Proteomes" id="UP000322159">
    <property type="component" value="Chromosome"/>
</dbReference>
<feature type="transmembrane region" description="Helical" evidence="1">
    <location>
        <begin position="12"/>
        <end position="35"/>
    </location>
</feature>
<dbReference type="KEGG" id="lyk:FLP23_03850"/>
<evidence type="ECO:0000256" key="1">
    <source>
        <dbReference type="SAM" id="Phobius"/>
    </source>
</evidence>